<reference evidence="4 5" key="1">
    <citation type="submission" date="2020-08" db="EMBL/GenBank/DDBJ databases">
        <title>Genomic Encyclopedia of Type Strains, Phase IV (KMG-IV): sequencing the most valuable type-strain genomes for metagenomic binning, comparative biology and taxonomic classification.</title>
        <authorList>
            <person name="Goeker M."/>
        </authorList>
    </citation>
    <scope>NUCLEOTIDE SEQUENCE [LARGE SCALE GENOMIC DNA]</scope>
    <source>
        <strain evidence="4 5">DSM 27165</strain>
    </source>
</reference>
<dbReference type="SUPFAM" id="SSF55961">
    <property type="entry name" value="Bet v1-like"/>
    <property type="match status" value="1"/>
</dbReference>
<evidence type="ECO:0000313" key="5">
    <source>
        <dbReference type="Proteomes" id="UP000575898"/>
    </source>
</evidence>
<dbReference type="AlphaFoldDB" id="A0A840MJS8"/>
<dbReference type="RefSeq" id="WP_184038879.1">
    <property type="nucleotide sequence ID" value="NZ_JACHHY010000012.1"/>
</dbReference>
<evidence type="ECO:0000256" key="1">
    <source>
        <dbReference type="ARBA" id="ARBA00008918"/>
    </source>
</evidence>
<feature type="region of interest" description="Disordered" evidence="2">
    <location>
        <begin position="136"/>
        <end position="161"/>
    </location>
</feature>
<name>A0A840MJS8_9PROT</name>
<dbReference type="InterPro" id="IPR005031">
    <property type="entry name" value="COQ10_START"/>
</dbReference>
<evidence type="ECO:0000256" key="2">
    <source>
        <dbReference type="SAM" id="MobiDB-lite"/>
    </source>
</evidence>
<organism evidence="4 5">
    <name type="scientific">Chitinivorax tropicus</name>
    <dbReference type="NCBI Taxonomy" id="714531"/>
    <lineage>
        <taxon>Bacteria</taxon>
        <taxon>Pseudomonadati</taxon>
        <taxon>Pseudomonadota</taxon>
        <taxon>Betaproteobacteria</taxon>
        <taxon>Chitinivorax</taxon>
    </lineage>
</organism>
<feature type="domain" description="Coenzyme Q-binding protein COQ10 START" evidence="3">
    <location>
        <begin position="4"/>
        <end position="128"/>
    </location>
</feature>
<evidence type="ECO:0000313" key="4">
    <source>
        <dbReference type="EMBL" id="MBB5018898.1"/>
    </source>
</evidence>
<sequence>MHTDVSQEEAWAVLTDFDHMARFVPNVQESTIIEKKGEQLRVHQKGRARYGLLSFGFESVRDIELKPISEIRSKAISGNVKSMNGVTRLSQDGHGSTHITFHSVSVPGVWIPPGVGIAFIKNEISEQFQGMLTEMKRRQPPSMTEQKQAHQKFSHDFEKNS</sequence>
<comment type="caution">
    <text evidence="4">The sequence shown here is derived from an EMBL/GenBank/DDBJ whole genome shotgun (WGS) entry which is preliminary data.</text>
</comment>
<dbReference type="InterPro" id="IPR023393">
    <property type="entry name" value="START-like_dom_sf"/>
</dbReference>
<keyword evidence="5" id="KW-1185">Reference proteome</keyword>
<gene>
    <name evidence="4" type="ORF">HNQ59_002195</name>
</gene>
<dbReference type="Gene3D" id="3.30.530.20">
    <property type="match status" value="1"/>
</dbReference>
<evidence type="ECO:0000259" key="3">
    <source>
        <dbReference type="Pfam" id="PF03364"/>
    </source>
</evidence>
<accession>A0A840MJS8</accession>
<dbReference type="EMBL" id="JACHHY010000012">
    <property type="protein sequence ID" value="MBB5018898.1"/>
    <property type="molecule type" value="Genomic_DNA"/>
</dbReference>
<dbReference type="Proteomes" id="UP000575898">
    <property type="component" value="Unassembled WGS sequence"/>
</dbReference>
<protein>
    <submittedName>
        <fullName evidence="4">Carbon monoxide dehydrogenase subunit G</fullName>
    </submittedName>
</protein>
<comment type="similarity">
    <text evidence="1">Belongs to the ribosome association toxin RatA family.</text>
</comment>
<dbReference type="Pfam" id="PF03364">
    <property type="entry name" value="Polyketide_cyc"/>
    <property type="match status" value="1"/>
</dbReference>
<proteinExistence type="inferred from homology"/>